<dbReference type="Proteomes" id="UP000326737">
    <property type="component" value="Segment"/>
</dbReference>
<gene>
    <name evidence="1" type="primary">68</name>
    <name evidence="1" type="ORF">SEA_DENISE_68</name>
</gene>
<accession>A0A5P8DCF8</accession>
<dbReference type="EMBL" id="MN428053">
    <property type="protein sequence ID" value="QFP96683.1"/>
    <property type="molecule type" value="Genomic_DNA"/>
</dbReference>
<dbReference type="KEGG" id="vg:77930703"/>
<dbReference type="RefSeq" id="YP_010654851.1">
    <property type="nucleotide sequence ID" value="NC_070816.1"/>
</dbReference>
<keyword evidence="2" id="KW-1185">Reference proteome</keyword>
<organism evidence="1 2">
    <name type="scientific">Gordonia phage Denise</name>
    <dbReference type="NCBI Taxonomy" id="2652879"/>
    <lineage>
        <taxon>Viruses</taxon>
        <taxon>Duplodnaviria</taxon>
        <taxon>Heunggongvirae</taxon>
        <taxon>Uroviricota</taxon>
        <taxon>Caudoviricetes</taxon>
        <taxon>Denisevirus</taxon>
        <taxon>Denisevirus denise</taxon>
    </lineage>
</organism>
<reference evidence="1 2" key="1">
    <citation type="submission" date="2019-09" db="EMBL/GenBank/DDBJ databases">
        <authorList>
            <person name="Silva M.P."/>
            <person name="Gonzalez K."/>
            <person name="Koka A.K."/>
            <person name="Cabrera L."/>
            <person name="Cambron D.A."/>
            <person name="Diaz-Ariza A.M."/>
            <person name="Escobar S.L."/>
            <person name="Gali A.E."/>
            <person name="Garcia A."/>
            <person name="Gonzalez K.S."/>
            <person name="Mejia V.A."/>
            <person name="Morales N.J."/>
            <person name="Puente P.E."/>
            <person name="Ramos S.M."/>
            <person name="Rivera A.M."/>
            <person name="Ruas A.M."/>
            <person name="Ruiz E.O."/>
            <person name="Rustin G.O."/>
            <person name="Santana P.N."/>
            <person name="Alonso A."/>
            <person name="Arias E."/>
            <person name="Boaretto D."/>
            <person name="Casey G.B."/>
            <person name="Fernandez S.D."/>
            <person name="Flores B.C."/>
            <person name="Gonzalez C.A."/>
            <person name="Hernandez L.A."/>
            <person name="Lormand T.I."/>
            <person name="Oro J.D."/>
            <person name="Pineiro L."/>
            <person name="Quintana A.E."/>
            <person name="Solorzano G.E."/>
            <person name="Waikel P.A."/>
            <person name="Dougan K.E."/>
            <person name="Rodriguez-Lanetty M."/>
            <person name="Ball S.L."/>
            <person name="Garlena R.A."/>
            <person name="Russell D.A."/>
            <person name="Pope W.H."/>
            <person name="Jacobs-Sera D."/>
            <person name="Hatfull G.F."/>
        </authorList>
    </citation>
    <scope>NUCLEOTIDE SEQUENCE [LARGE SCALE GENOMIC DNA]</scope>
</reference>
<sequence>MGSFLCALFFVLGGGIPLTLFVLMGCGAPESESTDRSQYRIHWMGPFMPGGSWELWHGTTYLGTYLSHREAKQARDEGWHEPAPSWQSHKEYQ</sequence>
<protein>
    <submittedName>
        <fullName evidence="1">Membrane protein</fullName>
    </submittedName>
</protein>
<evidence type="ECO:0000313" key="1">
    <source>
        <dbReference type="EMBL" id="QFP96683.1"/>
    </source>
</evidence>
<evidence type="ECO:0000313" key="2">
    <source>
        <dbReference type="Proteomes" id="UP000326737"/>
    </source>
</evidence>
<name>A0A5P8DCF8_9CAUD</name>
<dbReference type="GeneID" id="77930703"/>
<proteinExistence type="predicted"/>